<dbReference type="GO" id="GO:0046872">
    <property type="term" value="F:metal ion binding"/>
    <property type="evidence" value="ECO:0007669"/>
    <property type="project" value="UniProtKB-KW"/>
</dbReference>
<evidence type="ECO:0000256" key="4">
    <source>
        <dbReference type="ARBA" id="ARBA00023242"/>
    </source>
</evidence>
<dbReference type="SUPFAM" id="SSF51197">
    <property type="entry name" value="Clavaminate synthase-like"/>
    <property type="match status" value="1"/>
</dbReference>
<dbReference type="GO" id="GO:0005634">
    <property type="term" value="C:nucleus"/>
    <property type="evidence" value="ECO:0007669"/>
    <property type="project" value="UniProtKB-SubCell"/>
</dbReference>
<protein>
    <recommendedName>
        <fullName evidence="7">JmjC domain-containing protein</fullName>
    </recommendedName>
</protein>
<keyword evidence="6" id="KW-1185">Reference proteome</keyword>
<evidence type="ECO:0000313" key="6">
    <source>
        <dbReference type="Proteomes" id="UP001634007"/>
    </source>
</evidence>
<dbReference type="InterPro" id="IPR045109">
    <property type="entry name" value="LSDs-like"/>
</dbReference>
<evidence type="ECO:0008006" key="7">
    <source>
        <dbReference type="Google" id="ProtNLM"/>
    </source>
</evidence>
<accession>A0ABD3JQP0</accession>
<dbReference type="Gene3D" id="2.60.120.650">
    <property type="entry name" value="Cupin"/>
    <property type="match status" value="1"/>
</dbReference>
<reference evidence="5 6" key="1">
    <citation type="submission" date="2024-11" db="EMBL/GenBank/DDBJ databases">
        <title>Chromosome-level genome assembly of Eucalyptus globulus Labill. provides insights into its genome evolution.</title>
        <authorList>
            <person name="Li X."/>
        </authorList>
    </citation>
    <scope>NUCLEOTIDE SEQUENCE [LARGE SCALE GENOMIC DNA]</scope>
    <source>
        <strain evidence="5">CL2024</strain>
        <tissue evidence="5">Fresh tender leaves</tissue>
    </source>
</reference>
<sequence length="461" mass="52509">MSLCPNRERVYCDICATSIVDFHRSCPKCHFELCLNCCQEICQGKVPSRAEVKFQYENRGNDYVHGGQPVAIHDMDPVPYMKTSQSHVAQSIEWEANTGGSIKCAPSEMGGCGHHKLELKRMHDKDWMSRLELRARNLLKFGKFEHTTQKHDCSETGDKMLRKAACRNSADDYLYCPASSAILDEEKFLCFRSHWIEGEPVIVQNVLERTPGLSWEPTVMQRALCENKDSTFGSKSKVNAIDCLAACQVDISTCKFFEGYSEGRMYSNFWPQVLKLKDWPPSNKFEDLLPRHCEEFIALPPSVLKPDMGLKTYIAYGFAEELGRGDSVTKLHSDMLDAVNILMHTAEVSLSEEQQSAVKTLKEKHKAKDVKELQCQAHEELHVDASGCQDRGLEGFNGREGCQGKEEDQRRNDLCSDQEIKQRGGKLWDIFWRERISPCWRHIFASTITNSGIHTALQLKR</sequence>
<dbReference type="PANTHER" id="PTHR12549:SF37">
    <property type="entry name" value="LYSINE-SPECIFIC DEMETHYLASE JMJ26"/>
    <property type="match status" value="1"/>
</dbReference>
<organism evidence="5 6">
    <name type="scientific">Eucalyptus globulus</name>
    <name type="common">Tasmanian blue gum</name>
    <dbReference type="NCBI Taxonomy" id="34317"/>
    <lineage>
        <taxon>Eukaryota</taxon>
        <taxon>Viridiplantae</taxon>
        <taxon>Streptophyta</taxon>
        <taxon>Embryophyta</taxon>
        <taxon>Tracheophyta</taxon>
        <taxon>Spermatophyta</taxon>
        <taxon>Magnoliopsida</taxon>
        <taxon>eudicotyledons</taxon>
        <taxon>Gunneridae</taxon>
        <taxon>Pentapetalae</taxon>
        <taxon>rosids</taxon>
        <taxon>malvids</taxon>
        <taxon>Myrtales</taxon>
        <taxon>Myrtaceae</taxon>
        <taxon>Myrtoideae</taxon>
        <taxon>Eucalypteae</taxon>
        <taxon>Eucalyptus</taxon>
    </lineage>
</organism>
<dbReference type="EMBL" id="JBJKBG010000007">
    <property type="protein sequence ID" value="KAL3729347.1"/>
    <property type="molecule type" value="Genomic_DNA"/>
</dbReference>
<dbReference type="Proteomes" id="UP001634007">
    <property type="component" value="Unassembled WGS sequence"/>
</dbReference>
<evidence type="ECO:0000256" key="1">
    <source>
        <dbReference type="ARBA" id="ARBA00004123"/>
    </source>
</evidence>
<evidence type="ECO:0000256" key="2">
    <source>
        <dbReference type="ARBA" id="ARBA00006801"/>
    </source>
</evidence>
<gene>
    <name evidence="5" type="ORF">ACJRO7_026456</name>
</gene>
<evidence type="ECO:0000313" key="5">
    <source>
        <dbReference type="EMBL" id="KAL3729347.1"/>
    </source>
</evidence>
<evidence type="ECO:0000256" key="3">
    <source>
        <dbReference type="ARBA" id="ARBA00022723"/>
    </source>
</evidence>
<dbReference type="PANTHER" id="PTHR12549">
    <property type="entry name" value="JMJC DOMAIN-CONTAINING HISTONE DEMETHYLATION PROTEIN"/>
    <property type="match status" value="1"/>
</dbReference>
<comment type="similarity">
    <text evidence="2">Belongs to the JARID1 histone demethylase family.</text>
</comment>
<name>A0ABD3JQP0_EUCGL</name>
<comment type="caution">
    <text evidence="5">The sequence shown here is derived from an EMBL/GenBank/DDBJ whole genome shotgun (WGS) entry which is preliminary data.</text>
</comment>
<keyword evidence="3" id="KW-0479">Metal-binding</keyword>
<keyword evidence="4" id="KW-0539">Nucleus</keyword>
<comment type="subcellular location">
    <subcellularLocation>
        <location evidence="1">Nucleus</location>
    </subcellularLocation>
</comment>
<proteinExistence type="inferred from homology"/>
<dbReference type="AlphaFoldDB" id="A0ABD3JQP0"/>